<dbReference type="Gene3D" id="2.120.10.80">
    <property type="entry name" value="Kelch-type beta propeller"/>
    <property type="match status" value="1"/>
</dbReference>
<sequence length="597" mass="67890">MNCDREEDEYHYKILMVRSKSPIWVSLTLGDNAEVQELKSHDSDDDSLITRADQESFIQPETYVDQPRAKAIWSSIQNASQLHLNRSASSTSSFSVINEDQLNDSANSLVADGEPHSSVPSHSPSSRREVDDVNEDDYDEENKSSASGMVMLNMQASPVANWTNLSISVDQKTNDSYYPNVLSDAHSDSLICLGMEFALRIVEVLKEQERSPVTPLSLSLSYLERILNCEAFLELPLELLNKILSLQRNDSSIEATFAKSLVKWAERSEEHQKHLASLLRRINLQSLNTEQLIDLSKMRLIRKSLECRDIIDVSKNGLLMSMSTSLQSPETYNYVYILARGYQKTWEHSIHQINLATGISKKIPTKQAILLAVLADSLLVFGHRNPRNRSVDVYNLERKMWTSMTNWPIDLVISSMCTFANCIYFTASIGVSHNFYKYDPSSDEFRMILAPSRITIRENDKISVFDKQILFISSGAAYDPVLFKWNFFVPFPSSLSSHPLTIFNDKLIYLDEPERFYWFDPKNGKRGLHSSKSTNDGVTPGKVIDLVVTNSKLYIIQKCSNGVQIMNYDEETSTWIDCFKVDLQNEPLRCAVSTDNN</sequence>
<dbReference type="AlphaFoldDB" id="T1KKH9"/>
<dbReference type="PANTHER" id="PTHR24412:SF451">
    <property type="entry name" value="KELCH-LIKE PROTEIN 20"/>
    <property type="match status" value="1"/>
</dbReference>
<dbReference type="InterPro" id="IPR015915">
    <property type="entry name" value="Kelch-typ_b-propeller"/>
</dbReference>
<dbReference type="SUPFAM" id="SSF117281">
    <property type="entry name" value="Kelch motif"/>
    <property type="match status" value="1"/>
</dbReference>
<protein>
    <recommendedName>
        <fullName evidence="4">BACK domain-containing protein</fullName>
    </recommendedName>
</protein>
<evidence type="ECO:0000256" key="2">
    <source>
        <dbReference type="ARBA" id="ARBA00022737"/>
    </source>
</evidence>
<keyword evidence="1" id="KW-0880">Kelch repeat</keyword>
<evidence type="ECO:0000313" key="5">
    <source>
        <dbReference type="EnsemblMetazoa" id="tetur13g03790.1"/>
    </source>
</evidence>
<reference evidence="5" key="2">
    <citation type="submission" date="2015-06" db="UniProtKB">
        <authorList>
            <consortium name="EnsemblMetazoa"/>
        </authorList>
    </citation>
    <scope>IDENTIFICATION</scope>
</reference>
<dbReference type="Proteomes" id="UP000015104">
    <property type="component" value="Unassembled WGS sequence"/>
</dbReference>
<feature type="region of interest" description="Disordered" evidence="3">
    <location>
        <begin position="107"/>
        <end position="145"/>
    </location>
</feature>
<dbReference type="PANTHER" id="PTHR24412">
    <property type="entry name" value="KELCH PROTEIN"/>
    <property type="match status" value="1"/>
</dbReference>
<evidence type="ECO:0000256" key="1">
    <source>
        <dbReference type="ARBA" id="ARBA00022441"/>
    </source>
</evidence>
<dbReference type="InterPro" id="IPR011705">
    <property type="entry name" value="BACK"/>
</dbReference>
<reference evidence="6" key="1">
    <citation type="submission" date="2011-08" db="EMBL/GenBank/DDBJ databases">
        <authorList>
            <person name="Rombauts S."/>
        </authorList>
    </citation>
    <scope>NUCLEOTIDE SEQUENCE</scope>
    <source>
        <strain evidence="6">London</strain>
    </source>
</reference>
<accession>T1KKH9</accession>
<dbReference type="HOGENOM" id="CLU_484260_0_0_1"/>
<evidence type="ECO:0000259" key="4">
    <source>
        <dbReference type="Pfam" id="PF07707"/>
    </source>
</evidence>
<dbReference type="EMBL" id="CAEY01000176">
    <property type="status" value="NOT_ANNOTATED_CDS"/>
    <property type="molecule type" value="Genomic_DNA"/>
</dbReference>
<dbReference type="EnsemblMetazoa" id="tetur13g03790.1">
    <property type="protein sequence ID" value="tetur13g03790.1"/>
    <property type="gene ID" value="tetur13g03790"/>
</dbReference>
<name>T1KKH9_TETUR</name>
<evidence type="ECO:0000313" key="6">
    <source>
        <dbReference type="Proteomes" id="UP000015104"/>
    </source>
</evidence>
<dbReference type="Gene3D" id="1.25.40.420">
    <property type="match status" value="1"/>
</dbReference>
<organism evidence="5 6">
    <name type="scientific">Tetranychus urticae</name>
    <name type="common">Two-spotted spider mite</name>
    <dbReference type="NCBI Taxonomy" id="32264"/>
    <lineage>
        <taxon>Eukaryota</taxon>
        <taxon>Metazoa</taxon>
        <taxon>Ecdysozoa</taxon>
        <taxon>Arthropoda</taxon>
        <taxon>Chelicerata</taxon>
        <taxon>Arachnida</taxon>
        <taxon>Acari</taxon>
        <taxon>Acariformes</taxon>
        <taxon>Trombidiformes</taxon>
        <taxon>Prostigmata</taxon>
        <taxon>Eleutherengona</taxon>
        <taxon>Raphignathae</taxon>
        <taxon>Tetranychoidea</taxon>
        <taxon>Tetranychidae</taxon>
        <taxon>Tetranychus</taxon>
    </lineage>
</organism>
<dbReference type="Pfam" id="PF07707">
    <property type="entry name" value="BACK"/>
    <property type="match status" value="1"/>
</dbReference>
<evidence type="ECO:0000256" key="3">
    <source>
        <dbReference type="SAM" id="MobiDB-lite"/>
    </source>
</evidence>
<keyword evidence="6" id="KW-1185">Reference proteome</keyword>
<keyword evidence="2" id="KW-0677">Repeat</keyword>
<feature type="domain" description="BACK" evidence="4">
    <location>
        <begin position="221"/>
        <end position="294"/>
    </location>
</feature>
<proteinExistence type="predicted"/>